<gene>
    <name evidence="1" type="ORF">N7494_005989</name>
</gene>
<accession>A0AAD6CXT1</accession>
<proteinExistence type="predicted"/>
<dbReference type="AlphaFoldDB" id="A0AAD6CXT1"/>
<dbReference type="EMBL" id="JAQIZZ010000005">
    <property type="protein sequence ID" value="KAJ5540913.1"/>
    <property type="molecule type" value="Genomic_DNA"/>
</dbReference>
<sequence>MMPRSLAHSNWKEEQGFHYEYDPPASFTPEFPSLTHMLRTDSGWGADTCIESRPTQSAQDFMSSDLITSTIGATVWGTSPMIYESSRATSVSAAKQHVGPNPRYTPYGDAAPFSSVDCCTSLASAADVRKNETSLQTRHPVEIAAKPGRPSQHRAIKDRSDLLKEYVAQGFTFNPRFDALTMLTNYHLLFGIDHLGSPQITPCNVNGTGALIRGFSNKSLR</sequence>
<organism evidence="1 2">
    <name type="scientific">Penicillium frequentans</name>
    <dbReference type="NCBI Taxonomy" id="3151616"/>
    <lineage>
        <taxon>Eukaryota</taxon>
        <taxon>Fungi</taxon>
        <taxon>Dikarya</taxon>
        <taxon>Ascomycota</taxon>
        <taxon>Pezizomycotina</taxon>
        <taxon>Eurotiomycetes</taxon>
        <taxon>Eurotiomycetidae</taxon>
        <taxon>Eurotiales</taxon>
        <taxon>Aspergillaceae</taxon>
        <taxon>Penicillium</taxon>
    </lineage>
</organism>
<evidence type="ECO:0000313" key="2">
    <source>
        <dbReference type="Proteomes" id="UP001220324"/>
    </source>
</evidence>
<dbReference type="Proteomes" id="UP001220324">
    <property type="component" value="Unassembled WGS sequence"/>
</dbReference>
<name>A0AAD6CXT1_9EURO</name>
<evidence type="ECO:0000313" key="1">
    <source>
        <dbReference type="EMBL" id="KAJ5540913.1"/>
    </source>
</evidence>
<protein>
    <submittedName>
        <fullName evidence="1">Uncharacterized protein</fullName>
    </submittedName>
</protein>
<comment type="caution">
    <text evidence="1">The sequence shown here is derived from an EMBL/GenBank/DDBJ whole genome shotgun (WGS) entry which is preliminary data.</text>
</comment>
<keyword evidence="2" id="KW-1185">Reference proteome</keyword>
<reference evidence="1 2" key="1">
    <citation type="journal article" date="2023" name="IMA Fungus">
        <title>Comparative genomic study of the Penicillium genus elucidates a diverse pangenome and 15 lateral gene transfer events.</title>
        <authorList>
            <person name="Petersen C."/>
            <person name="Sorensen T."/>
            <person name="Nielsen M.R."/>
            <person name="Sondergaard T.E."/>
            <person name="Sorensen J.L."/>
            <person name="Fitzpatrick D.A."/>
            <person name="Frisvad J.C."/>
            <person name="Nielsen K.L."/>
        </authorList>
    </citation>
    <scope>NUCLEOTIDE SEQUENCE [LARGE SCALE GENOMIC DNA]</scope>
    <source>
        <strain evidence="1 2">IBT 35679</strain>
    </source>
</reference>